<accession>A0A9P4W6U8</accession>
<dbReference type="EMBL" id="SWKU01000017">
    <property type="protein sequence ID" value="KAF2999505.1"/>
    <property type="molecule type" value="Genomic_DNA"/>
</dbReference>
<evidence type="ECO:0000313" key="1">
    <source>
        <dbReference type="EMBL" id="KAF2999505.1"/>
    </source>
</evidence>
<organism evidence="1 2">
    <name type="scientific">Curvularia kusanoi</name>
    <name type="common">Cochliobolus kusanoi</name>
    <dbReference type="NCBI Taxonomy" id="90978"/>
    <lineage>
        <taxon>Eukaryota</taxon>
        <taxon>Fungi</taxon>
        <taxon>Dikarya</taxon>
        <taxon>Ascomycota</taxon>
        <taxon>Pezizomycotina</taxon>
        <taxon>Dothideomycetes</taxon>
        <taxon>Pleosporomycetidae</taxon>
        <taxon>Pleosporales</taxon>
        <taxon>Pleosporineae</taxon>
        <taxon>Pleosporaceae</taxon>
        <taxon>Curvularia</taxon>
    </lineage>
</organism>
<dbReference type="Proteomes" id="UP000801428">
    <property type="component" value="Unassembled WGS sequence"/>
</dbReference>
<comment type="caution">
    <text evidence="1">The sequence shown here is derived from an EMBL/GenBank/DDBJ whole genome shotgun (WGS) entry which is preliminary data.</text>
</comment>
<gene>
    <name evidence="1" type="ORF">E8E13_008992</name>
</gene>
<dbReference type="InterPro" id="IPR027417">
    <property type="entry name" value="P-loop_NTPase"/>
</dbReference>
<dbReference type="Gene3D" id="3.40.50.300">
    <property type="entry name" value="P-loop containing nucleotide triphosphate hydrolases"/>
    <property type="match status" value="1"/>
</dbReference>
<reference evidence="1" key="1">
    <citation type="submission" date="2019-04" db="EMBL/GenBank/DDBJ databases">
        <title>Sequencing of skin fungus with MAO and IRED activity.</title>
        <authorList>
            <person name="Marsaioli A.J."/>
            <person name="Bonatto J.M.C."/>
            <person name="Reis Junior O."/>
        </authorList>
    </citation>
    <scope>NUCLEOTIDE SEQUENCE</scope>
    <source>
        <strain evidence="1">30M1</strain>
    </source>
</reference>
<dbReference type="SUPFAM" id="SSF52540">
    <property type="entry name" value="P-loop containing nucleoside triphosphate hydrolases"/>
    <property type="match status" value="1"/>
</dbReference>
<name>A0A9P4W6U8_CURKU</name>
<dbReference type="AlphaFoldDB" id="A0A9P4W6U8"/>
<keyword evidence="2" id="KW-1185">Reference proteome</keyword>
<protein>
    <submittedName>
        <fullName evidence="1">Uncharacterized protein</fullName>
    </submittedName>
</protein>
<proteinExistence type="predicted"/>
<dbReference type="OrthoDB" id="2316594at2759"/>
<evidence type="ECO:0000313" key="2">
    <source>
        <dbReference type="Proteomes" id="UP000801428"/>
    </source>
</evidence>
<sequence length="664" mass="73155">MAQESRAGTAQQLASAPATPFNQATTELNFNISTQAGLEAWIYWHYRHNAFHPDGSFKGLPWLRIHLISLETGLSATEMRQAVHSYSLSHPERISREISNANNRDSVPDPHALASFPSQEGINIEDILSTSHISEPPPGTSSEVRTYPMTPENDVTDILDWNPNQASLLEYLNADVDIHSDTESSHSSRSSVSSVSDNEDLDFLLAEAGGANDFEENPIDNVIRAIQHAPVLDASIMSSDDRHVLPQYGLLGSYGEAREDKPKLVLNTNVPFSIFLCGVQGSGKSHTTSCILENSLISSRYLGKLQNPLSALVFSYAQFGGDGMGFTISEAAFLASPNPRLPGEAHVKRVHVLVSPSNYVRISRLYRQLPNVLVTAFTLKPQDLDVDTMLTLMNISGSGEPPLYMAQVTQILREMSKSGGHFDYNEFKQHLEEKAFSSAQTSMLQMRLNLLESFLDMSHGTVEPHFQPGEITIMDMSCPFVDANMACILFRIGLKRYLQSETKGKMIVLDEAHKASRSSADWNSVPANPVQYMLNTPGAKAFKESVLQTIRLQRHHGARAVISTQEPTLLTDLIALCSVTVLHRFSSPEWLSAVRRHIPLVAEDRENVMQKIESLTTGKAMVYCPNAVLGQDDNGTLVIGTSRLVEVSIRKRITSDGGQSVLAV</sequence>